<dbReference type="EMBL" id="JBHTCP010000004">
    <property type="protein sequence ID" value="MFC7370523.1"/>
    <property type="molecule type" value="Genomic_DNA"/>
</dbReference>
<dbReference type="PANTHER" id="PTHR45586:SF1">
    <property type="entry name" value="LIPOPOLYSACCHARIDE ASSEMBLY PROTEIN B"/>
    <property type="match status" value="1"/>
</dbReference>
<dbReference type="Pfam" id="PF14559">
    <property type="entry name" value="TPR_19"/>
    <property type="match status" value="1"/>
</dbReference>
<evidence type="ECO:0000256" key="2">
    <source>
        <dbReference type="ARBA" id="ARBA00022803"/>
    </source>
</evidence>
<dbReference type="InterPro" id="IPR019734">
    <property type="entry name" value="TPR_rpt"/>
</dbReference>
<dbReference type="SMART" id="SM00028">
    <property type="entry name" value="TPR"/>
    <property type="match status" value="6"/>
</dbReference>
<evidence type="ECO:0000313" key="4">
    <source>
        <dbReference type="EMBL" id="MFC7370523.1"/>
    </source>
</evidence>
<sequence>MEKMNEAITLIDRGFVKEGMELLAAAEKKAGDDDKLGLAEIYLSYGHLESAVTLLKELSDKYPDAEEIQLLLAECYMEEGQEEEALTCLLNVSEGAEGYTRSLLLQADIYEAQGLLEVAERKLTEAVEADPHEPVLSFAFGDFYLRTGSFPEAAIQLAKAREGGMEDSELKLAEALSRTGKFEESLVLYEEGLAIKKELYTLFGYGVTSLKAGEYKKAIAALEELKDMDPDYSTLYPFLSYAYEQEGALEEALQAAKDGLQRDEYNENIYMQAARLSYKLKNSEKGEHYVREALALNPEKLELLVDLGFQLLKEERYLELVSLYGSVDQDEDTIPVIDWHLASAYKELEEYDKARVYFGKAAAGLGEDPEFLEEYAYFLLEEGEQKIAVALFEKLLISSPDLTEVEETLRRLKEF</sequence>
<dbReference type="InterPro" id="IPR011990">
    <property type="entry name" value="TPR-like_helical_dom_sf"/>
</dbReference>
<name>A0ABW2NMV7_9BACL</name>
<accession>A0ABW2NMV7</accession>
<comment type="caution">
    <text evidence="4">The sequence shown here is derived from an EMBL/GenBank/DDBJ whole genome shotgun (WGS) entry which is preliminary data.</text>
</comment>
<evidence type="ECO:0000256" key="3">
    <source>
        <dbReference type="PROSITE-ProRule" id="PRU00339"/>
    </source>
</evidence>
<dbReference type="Pfam" id="PF13181">
    <property type="entry name" value="TPR_8"/>
    <property type="match status" value="1"/>
</dbReference>
<dbReference type="InterPro" id="IPR051012">
    <property type="entry name" value="CellSynth/LPSAsmb/PSIAsmb"/>
</dbReference>
<keyword evidence="1" id="KW-0677">Repeat</keyword>
<dbReference type="Gene3D" id="1.25.40.10">
    <property type="entry name" value="Tetratricopeptide repeat domain"/>
    <property type="match status" value="3"/>
</dbReference>
<evidence type="ECO:0000256" key="1">
    <source>
        <dbReference type="ARBA" id="ARBA00022737"/>
    </source>
</evidence>
<evidence type="ECO:0000313" key="5">
    <source>
        <dbReference type="Proteomes" id="UP001596549"/>
    </source>
</evidence>
<organism evidence="4 5">
    <name type="scientific">Fictibacillus iocasae</name>
    <dbReference type="NCBI Taxonomy" id="2715437"/>
    <lineage>
        <taxon>Bacteria</taxon>
        <taxon>Bacillati</taxon>
        <taxon>Bacillota</taxon>
        <taxon>Bacilli</taxon>
        <taxon>Bacillales</taxon>
        <taxon>Fictibacillaceae</taxon>
        <taxon>Fictibacillus</taxon>
    </lineage>
</organism>
<dbReference type="RefSeq" id="WP_379745987.1">
    <property type="nucleotide sequence ID" value="NZ_JBHTCP010000004.1"/>
</dbReference>
<reference evidence="5" key="1">
    <citation type="journal article" date="2019" name="Int. J. Syst. Evol. Microbiol.">
        <title>The Global Catalogue of Microorganisms (GCM) 10K type strain sequencing project: providing services to taxonomists for standard genome sequencing and annotation.</title>
        <authorList>
            <consortium name="The Broad Institute Genomics Platform"/>
            <consortium name="The Broad Institute Genome Sequencing Center for Infectious Disease"/>
            <person name="Wu L."/>
            <person name="Ma J."/>
        </authorList>
    </citation>
    <scope>NUCLEOTIDE SEQUENCE [LARGE SCALE GENOMIC DNA]</scope>
    <source>
        <strain evidence="5">NBRC 106396</strain>
    </source>
</reference>
<dbReference type="Pfam" id="PF13429">
    <property type="entry name" value="TPR_15"/>
    <property type="match status" value="1"/>
</dbReference>
<keyword evidence="2 3" id="KW-0802">TPR repeat</keyword>
<dbReference type="PANTHER" id="PTHR45586">
    <property type="entry name" value="TPR REPEAT-CONTAINING PROTEIN PA4667"/>
    <property type="match status" value="1"/>
</dbReference>
<dbReference type="Pfam" id="PF13432">
    <property type="entry name" value="TPR_16"/>
    <property type="match status" value="1"/>
</dbReference>
<keyword evidence="5" id="KW-1185">Reference proteome</keyword>
<protein>
    <submittedName>
        <fullName evidence="4">Tetratricopeptide repeat protein</fullName>
    </submittedName>
</protein>
<feature type="repeat" description="TPR" evidence="3">
    <location>
        <begin position="199"/>
        <end position="232"/>
    </location>
</feature>
<dbReference type="PROSITE" id="PS50005">
    <property type="entry name" value="TPR"/>
    <property type="match status" value="1"/>
</dbReference>
<proteinExistence type="predicted"/>
<dbReference type="Proteomes" id="UP001596549">
    <property type="component" value="Unassembled WGS sequence"/>
</dbReference>
<gene>
    <name evidence="4" type="ORF">ACFQPF_02405</name>
</gene>
<dbReference type="SUPFAM" id="SSF48452">
    <property type="entry name" value="TPR-like"/>
    <property type="match status" value="3"/>
</dbReference>